<name>A0A7J4IXT0_9ARCH</name>
<dbReference type="Proteomes" id="UP000565078">
    <property type="component" value="Unassembled WGS sequence"/>
</dbReference>
<dbReference type="EMBL" id="DUGC01000053">
    <property type="protein sequence ID" value="HIH09654.1"/>
    <property type="molecule type" value="Genomic_DNA"/>
</dbReference>
<gene>
    <name evidence="2" type="ORF">HA254_03195</name>
</gene>
<dbReference type="AlphaFoldDB" id="A0A7J4IXT0"/>
<sequence length="138" mass="16160">MDGQRHPRFVLGYDEAENQIIIKNVQRVSRAKRKENDGNSTGKQDRTEGEKTLEFKKALGMPPGSFLVYQFIRQRREIFNRENGMIYLPKRLLAVYPEVYGPIRNQFFRRNSIKSSSLGDLYLLDLEKPIVRQALEPE</sequence>
<evidence type="ECO:0000313" key="3">
    <source>
        <dbReference type="Proteomes" id="UP000565078"/>
    </source>
</evidence>
<proteinExistence type="predicted"/>
<comment type="caution">
    <text evidence="2">The sequence shown here is derived from an EMBL/GenBank/DDBJ whole genome shotgun (WGS) entry which is preliminary data.</text>
</comment>
<reference evidence="3" key="1">
    <citation type="journal article" date="2020" name="bioRxiv">
        <title>A rank-normalized archaeal taxonomy based on genome phylogeny resolves widespread incomplete and uneven classifications.</title>
        <authorList>
            <person name="Rinke C."/>
            <person name="Chuvochina M."/>
            <person name="Mussig A.J."/>
            <person name="Chaumeil P.-A."/>
            <person name="Waite D.W."/>
            <person name="Whitman W.B."/>
            <person name="Parks D.H."/>
            <person name="Hugenholtz P."/>
        </authorList>
    </citation>
    <scope>NUCLEOTIDE SEQUENCE [LARGE SCALE GENOMIC DNA]</scope>
</reference>
<accession>A0A7J4IXT0</accession>
<evidence type="ECO:0000313" key="2">
    <source>
        <dbReference type="EMBL" id="HIH09654.1"/>
    </source>
</evidence>
<feature type="region of interest" description="Disordered" evidence="1">
    <location>
        <begin position="31"/>
        <end position="52"/>
    </location>
</feature>
<protein>
    <submittedName>
        <fullName evidence="2">Uncharacterized protein</fullName>
    </submittedName>
</protein>
<evidence type="ECO:0000256" key="1">
    <source>
        <dbReference type="SAM" id="MobiDB-lite"/>
    </source>
</evidence>
<feature type="compositionally biased region" description="Basic and acidic residues" evidence="1">
    <location>
        <begin position="43"/>
        <end position="52"/>
    </location>
</feature>
<organism evidence="2 3">
    <name type="scientific">Candidatus Iainarchaeum sp</name>
    <dbReference type="NCBI Taxonomy" id="3101447"/>
    <lineage>
        <taxon>Archaea</taxon>
        <taxon>Candidatus Iainarchaeota</taxon>
        <taxon>Candidatus Iainarchaeia</taxon>
        <taxon>Candidatus Iainarchaeales</taxon>
        <taxon>Candidatus Iainarchaeaceae</taxon>
        <taxon>Candidatus Iainarchaeum</taxon>
    </lineage>
</organism>